<keyword evidence="1" id="KW-0472">Membrane</keyword>
<name>A0A1H7JNL1_AQUAM</name>
<keyword evidence="1" id="KW-1133">Transmembrane helix</keyword>
<feature type="transmembrane region" description="Helical" evidence="1">
    <location>
        <begin position="210"/>
        <end position="232"/>
    </location>
</feature>
<feature type="transmembrane region" description="Helical" evidence="1">
    <location>
        <begin position="74"/>
        <end position="95"/>
    </location>
</feature>
<dbReference type="Proteomes" id="UP000198521">
    <property type="component" value="Unassembled WGS sequence"/>
</dbReference>
<evidence type="ECO:0000313" key="3">
    <source>
        <dbReference type="Proteomes" id="UP000198521"/>
    </source>
</evidence>
<dbReference type="STRING" id="1038014.SAMN04487910_1032"/>
<proteinExistence type="predicted"/>
<evidence type="ECO:0000256" key="1">
    <source>
        <dbReference type="SAM" id="Phobius"/>
    </source>
</evidence>
<keyword evidence="3" id="KW-1185">Reference proteome</keyword>
<organism evidence="2 3">
    <name type="scientific">Aquimarina amphilecti</name>
    <dbReference type="NCBI Taxonomy" id="1038014"/>
    <lineage>
        <taxon>Bacteria</taxon>
        <taxon>Pseudomonadati</taxon>
        <taxon>Bacteroidota</taxon>
        <taxon>Flavobacteriia</taxon>
        <taxon>Flavobacteriales</taxon>
        <taxon>Flavobacteriaceae</taxon>
        <taxon>Aquimarina</taxon>
    </lineage>
</organism>
<reference evidence="2 3" key="1">
    <citation type="submission" date="2016-10" db="EMBL/GenBank/DDBJ databases">
        <authorList>
            <person name="de Groot N.N."/>
        </authorList>
    </citation>
    <scope>NUCLEOTIDE SEQUENCE [LARGE SCALE GENOMIC DNA]</scope>
    <source>
        <strain evidence="2 3">DSM 25232</strain>
    </source>
</reference>
<evidence type="ECO:0008006" key="4">
    <source>
        <dbReference type="Google" id="ProtNLM"/>
    </source>
</evidence>
<feature type="transmembrane region" description="Helical" evidence="1">
    <location>
        <begin position="181"/>
        <end position="198"/>
    </location>
</feature>
<dbReference type="RefSeq" id="WP_091406355.1">
    <property type="nucleotide sequence ID" value="NZ_FOAB01000002.1"/>
</dbReference>
<dbReference type="OrthoDB" id="1143019at2"/>
<keyword evidence="1" id="KW-0812">Transmembrane</keyword>
<feature type="transmembrane region" description="Helical" evidence="1">
    <location>
        <begin position="126"/>
        <end position="146"/>
    </location>
</feature>
<evidence type="ECO:0000313" key="2">
    <source>
        <dbReference type="EMBL" id="SEK75480.1"/>
    </source>
</evidence>
<dbReference type="EMBL" id="FOAB01000002">
    <property type="protein sequence ID" value="SEK75480.1"/>
    <property type="molecule type" value="Genomic_DNA"/>
</dbReference>
<accession>A0A1H7JNL1</accession>
<dbReference type="AlphaFoldDB" id="A0A1H7JNL1"/>
<sequence length="234" mass="27367">MTNCLNCETSYKGNFCPECGQKSTVEKITFSFLVNDFVSRFMDIDKGMLFNLKYLTTSPKKTVFDYIYGKRKNVFNPVSYALIATSLNLIIISLFEMHWVDTTKFENFEGELYSNSYEAGKFIGTYIKFFWLLNIVFLSLFSRLFFKTFSFLEHLAINCFIVGHATLLGILSYTILRFPIVFDPIVFIYIILLSFMIFQKKGERFETIVASIFSVFFSYLLFYIIPFSIVFLTK</sequence>
<feature type="transmembrane region" description="Helical" evidence="1">
    <location>
        <begin position="155"/>
        <end position="175"/>
    </location>
</feature>
<protein>
    <recommendedName>
        <fullName evidence="4">DUF3667 domain-containing protein</fullName>
    </recommendedName>
</protein>
<gene>
    <name evidence="2" type="ORF">SAMN04487910_1032</name>
</gene>